<keyword evidence="6 12" id="KW-1133">Transmembrane helix</keyword>
<evidence type="ECO:0000313" key="15">
    <source>
        <dbReference type="Proteomes" id="UP000182840"/>
    </source>
</evidence>
<dbReference type="GO" id="GO:0016020">
    <property type="term" value="C:membrane"/>
    <property type="evidence" value="ECO:0007669"/>
    <property type="project" value="UniProtKB-SubCell"/>
</dbReference>
<sequence length="328" mass="37353">MPSLTKRFGAGASMRGEQMSVTIPDIGPDPIAVPRVYTLHWVNIIGIGFYHLVAALAFLPYFFSWTGVILVFVGMQLFGTVGINVFYHRYLTHKGFQCPKWLEYTMAVMAVCSFQDTPAHWVAVHRRHHEFADDEPDPHTPVRSFLWAHVGWILVKSPDMSRYEIYSRYAKDVLRDPFYKLLEKRSVYLGIIVAHWFVFFLGGFGATLLAGGTGAQALQFGLSILVWGVFVRTVFNWHNTWAVNSVSHLWGYRNYETGEHSRNNIVLGLTAMGEGWHNNHHADPRSARHGHRPWEIDGTYLIIRLFALCGLAWKIREPQVPGMAGLPE</sequence>
<dbReference type="PANTHER" id="PTHR11351:SF31">
    <property type="entry name" value="DESATURASE 1, ISOFORM A-RELATED"/>
    <property type="match status" value="1"/>
</dbReference>
<dbReference type="CDD" id="cd03505">
    <property type="entry name" value="Delta9-FADS-like"/>
    <property type="match status" value="1"/>
</dbReference>
<keyword evidence="4 12" id="KW-0812">Transmembrane</keyword>
<dbReference type="InterPro" id="IPR005804">
    <property type="entry name" value="FA_desaturase_dom"/>
</dbReference>
<dbReference type="PRINTS" id="PR00075">
    <property type="entry name" value="FACDDSATRASE"/>
</dbReference>
<feature type="domain" description="Fatty acid desaturase" evidence="13">
    <location>
        <begin position="65"/>
        <end position="287"/>
    </location>
</feature>
<keyword evidence="11" id="KW-0275">Fatty acid biosynthesis</keyword>
<gene>
    <name evidence="14" type="ORF">BSQ44_12620</name>
</gene>
<dbReference type="PANTHER" id="PTHR11351">
    <property type="entry name" value="ACYL-COA DESATURASE"/>
    <property type="match status" value="1"/>
</dbReference>
<keyword evidence="9" id="KW-0443">Lipid metabolism</keyword>
<keyword evidence="15" id="KW-1185">Reference proteome</keyword>
<evidence type="ECO:0000256" key="5">
    <source>
        <dbReference type="ARBA" id="ARBA00022832"/>
    </source>
</evidence>
<evidence type="ECO:0000256" key="3">
    <source>
        <dbReference type="ARBA" id="ARBA00022516"/>
    </source>
</evidence>
<evidence type="ECO:0000256" key="4">
    <source>
        <dbReference type="ARBA" id="ARBA00022692"/>
    </source>
</evidence>
<dbReference type="GO" id="GO:0006633">
    <property type="term" value="P:fatty acid biosynthetic process"/>
    <property type="evidence" value="ECO:0007669"/>
    <property type="project" value="UniProtKB-KW"/>
</dbReference>
<evidence type="ECO:0000256" key="6">
    <source>
        <dbReference type="ARBA" id="ARBA00022989"/>
    </source>
</evidence>
<dbReference type="AlphaFoldDB" id="A0A1L3SS30"/>
<comment type="subcellular location">
    <subcellularLocation>
        <location evidence="1">Membrane</location>
        <topology evidence="1">Multi-pass membrane protein</topology>
    </subcellularLocation>
</comment>
<evidence type="ECO:0000256" key="1">
    <source>
        <dbReference type="ARBA" id="ARBA00004141"/>
    </source>
</evidence>
<evidence type="ECO:0000256" key="11">
    <source>
        <dbReference type="ARBA" id="ARBA00023160"/>
    </source>
</evidence>
<evidence type="ECO:0000259" key="13">
    <source>
        <dbReference type="Pfam" id="PF00487"/>
    </source>
</evidence>
<dbReference type="KEGG" id="meso:BSQ44_12620"/>
<protein>
    <submittedName>
        <fullName evidence="14">Acyl-CoA desaturase</fullName>
    </submittedName>
</protein>
<dbReference type="Pfam" id="PF00487">
    <property type="entry name" value="FA_desaturase"/>
    <property type="match status" value="1"/>
</dbReference>
<evidence type="ECO:0000313" key="14">
    <source>
        <dbReference type="EMBL" id="APH72112.1"/>
    </source>
</evidence>
<dbReference type="Proteomes" id="UP000182840">
    <property type="component" value="Chromosome"/>
</dbReference>
<dbReference type="EMBL" id="CP018171">
    <property type="protein sequence ID" value="APH72112.1"/>
    <property type="molecule type" value="Genomic_DNA"/>
</dbReference>
<evidence type="ECO:0000256" key="7">
    <source>
        <dbReference type="ARBA" id="ARBA00023002"/>
    </source>
</evidence>
<feature type="transmembrane region" description="Helical" evidence="12">
    <location>
        <begin position="69"/>
        <end position="87"/>
    </location>
</feature>
<keyword evidence="7" id="KW-0560">Oxidoreductase</keyword>
<reference evidence="15" key="1">
    <citation type="submission" date="2016-11" db="EMBL/GenBank/DDBJ databases">
        <title>Mesorhizobium oceanicum sp. nov., isolated from deep seawater in South China Sea.</title>
        <authorList>
            <person name="Fu G.-Y."/>
        </authorList>
    </citation>
    <scope>NUCLEOTIDE SEQUENCE [LARGE SCALE GENOMIC DNA]</scope>
    <source>
        <strain evidence="15">B7</strain>
    </source>
</reference>
<keyword evidence="10 12" id="KW-0472">Membrane</keyword>
<accession>A0A1L3SS30</accession>
<evidence type="ECO:0000256" key="2">
    <source>
        <dbReference type="ARBA" id="ARBA00008749"/>
    </source>
</evidence>
<proteinExistence type="inferred from homology"/>
<evidence type="ECO:0000256" key="12">
    <source>
        <dbReference type="SAM" id="Phobius"/>
    </source>
</evidence>
<keyword evidence="5" id="KW-0276">Fatty acid metabolism</keyword>
<keyword evidence="3" id="KW-0444">Lipid biosynthesis</keyword>
<feature type="transmembrane region" description="Helical" evidence="12">
    <location>
        <begin position="187"/>
        <end position="211"/>
    </location>
</feature>
<evidence type="ECO:0000256" key="8">
    <source>
        <dbReference type="ARBA" id="ARBA00023004"/>
    </source>
</evidence>
<evidence type="ECO:0000256" key="10">
    <source>
        <dbReference type="ARBA" id="ARBA00023136"/>
    </source>
</evidence>
<feature type="transmembrane region" description="Helical" evidence="12">
    <location>
        <begin position="217"/>
        <end position="235"/>
    </location>
</feature>
<feature type="transmembrane region" description="Helical" evidence="12">
    <location>
        <begin position="41"/>
        <end position="63"/>
    </location>
</feature>
<evidence type="ECO:0000256" key="9">
    <source>
        <dbReference type="ARBA" id="ARBA00023098"/>
    </source>
</evidence>
<organism evidence="14 15">
    <name type="scientific">Aquibium oceanicum</name>
    <dbReference type="NCBI Taxonomy" id="1670800"/>
    <lineage>
        <taxon>Bacteria</taxon>
        <taxon>Pseudomonadati</taxon>
        <taxon>Pseudomonadota</taxon>
        <taxon>Alphaproteobacteria</taxon>
        <taxon>Hyphomicrobiales</taxon>
        <taxon>Phyllobacteriaceae</taxon>
        <taxon>Aquibium</taxon>
    </lineage>
</organism>
<name>A0A1L3SS30_9HYPH</name>
<dbReference type="InterPro" id="IPR015876">
    <property type="entry name" value="Acyl-CoA_DS"/>
</dbReference>
<comment type="similarity">
    <text evidence="2">Belongs to the fatty acid desaturase type 2 family.</text>
</comment>
<dbReference type="GO" id="GO:0016717">
    <property type="term" value="F:oxidoreductase activity, acting on paired donors, with oxidation of a pair of donors resulting in the reduction of molecular oxygen to two molecules of water"/>
    <property type="evidence" value="ECO:0007669"/>
    <property type="project" value="InterPro"/>
</dbReference>
<keyword evidence="8" id="KW-0408">Iron</keyword>
<dbReference type="OrthoDB" id="19906at2"/>
<dbReference type="STRING" id="1670800.BSQ44_12620"/>